<keyword evidence="3" id="KW-1185">Reference proteome</keyword>
<organism evidence="2 3">
    <name type="scientific">Bradyrhizobium archetypum</name>
    <dbReference type="NCBI Taxonomy" id="2721160"/>
    <lineage>
        <taxon>Bacteria</taxon>
        <taxon>Pseudomonadati</taxon>
        <taxon>Pseudomonadota</taxon>
        <taxon>Alphaproteobacteria</taxon>
        <taxon>Hyphomicrobiales</taxon>
        <taxon>Nitrobacteraceae</taxon>
        <taxon>Bradyrhizobium</taxon>
    </lineage>
</organism>
<evidence type="ECO:0000256" key="1">
    <source>
        <dbReference type="SAM" id="MobiDB-lite"/>
    </source>
</evidence>
<gene>
    <name evidence="2" type="ORF">HCN50_13740</name>
</gene>
<dbReference type="Proteomes" id="UP000528734">
    <property type="component" value="Unassembled WGS sequence"/>
</dbReference>
<proteinExistence type="predicted"/>
<evidence type="ECO:0008006" key="4">
    <source>
        <dbReference type="Google" id="ProtNLM"/>
    </source>
</evidence>
<name>A0A7Y4H443_9BRAD</name>
<dbReference type="EMBL" id="JAAVLW010000004">
    <property type="protein sequence ID" value="NOJ47298.1"/>
    <property type="molecule type" value="Genomic_DNA"/>
</dbReference>
<evidence type="ECO:0000313" key="2">
    <source>
        <dbReference type="EMBL" id="NOJ47298.1"/>
    </source>
</evidence>
<protein>
    <recommendedName>
        <fullName evidence="4">Cysteine rich repeat-containing protein</fullName>
    </recommendedName>
</protein>
<feature type="region of interest" description="Disordered" evidence="1">
    <location>
        <begin position="1"/>
        <end position="27"/>
    </location>
</feature>
<comment type="caution">
    <text evidence="2">The sequence shown here is derived from an EMBL/GenBank/DDBJ whole genome shotgun (WGS) entry which is preliminary data.</text>
</comment>
<dbReference type="AlphaFoldDB" id="A0A7Y4H443"/>
<sequence length="115" mass="12343">MRQRKPRAAPPVKSGQHRAQPLGNGSMTIHHTSKIALLFAIAFAATALSARPSLAFSEAQQMCTGDAMRLCGHEVPNVQRITACMVKHRAQLSPGCRAVMEREGAARRRAAAAAE</sequence>
<accession>A0A7Y4H443</accession>
<reference evidence="2 3" key="1">
    <citation type="submission" date="2020-03" db="EMBL/GenBank/DDBJ databases">
        <title>Bradyrhizobium diversity isolated from nodules of Muelleranthus trifoliolatus.</title>
        <authorList>
            <person name="Klepa M."/>
            <person name="Helene L."/>
            <person name="Hungria M."/>
        </authorList>
    </citation>
    <scope>NUCLEOTIDE SEQUENCE [LARGE SCALE GENOMIC DNA]</scope>
    <source>
        <strain evidence="2 3">WSM 1744</strain>
    </source>
</reference>
<evidence type="ECO:0000313" key="3">
    <source>
        <dbReference type="Proteomes" id="UP000528734"/>
    </source>
</evidence>